<dbReference type="Pfam" id="PF19607">
    <property type="entry name" value="DUF6112"/>
    <property type="match status" value="1"/>
</dbReference>
<dbReference type="RefSeq" id="WP_091490419.1">
    <property type="nucleotide sequence ID" value="NZ_LT629692.1"/>
</dbReference>
<keyword evidence="1" id="KW-1133">Transmembrane helix</keyword>
<evidence type="ECO:0000313" key="2">
    <source>
        <dbReference type="EMBL" id="SDH21294.1"/>
    </source>
</evidence>
<protein>
    <recommendedName>
        <fullName evidence="4">Integral membrane protein</fullName>
    </recommendedName>
</protein>
<evidence type="ECO:0008006" key="4">
    <source>
        <dbReference type="Google" id="ProtNLM"/>
    </source>
</evidence>
<evidence type="ECO:0000313" key="3">
    <source>
        <dbReference type="Proteomes" id="UP000199009"/>
    </source>
</evidence>
<accession>A0A1G8AJZ3</accession>
<feature type="transmembrane region" description="Helical" evidence="1">
    <location>
        <begin position="59"/>
        <end position="82"/>
    </location>
</feature>
<gene>
    <name evidence="2" type="ORF">SAMN04489810_2400</name>
</gene>
<keyword evidence="1" id="KW-0472">Membrane</keyword>
<keyword evidence="3" id="KW-1185">Reference proteome</keyword>
<feature type="transmembrane region" description="Helical" evidence="1">
    <location>
        <begin position="23"/>
        <end position="47"/>
    </location>
</feature>
<organism evidence="2 3">
    <name type="scientific">Microbacterium pygmaeum</name>
    <dbReference type="NCBI Taxonomy" id="370764"/>
    <lineage>
        <taxon>Bacteria</taxon>
        <taxon>Bacillati</taxon>
        <taxon>Actinomycetota</taxon>
        <taxon>Actinomycetes</taxon>
        <taxon>Micrococcales</taxon>
        <taxon>Microbacteriaceae</taxon>
        <taxon>Microbacterium</taxon>
    </lineage>
</organism>
<name>A0A1G8AJZ3_9MICO</name>
<evidence type="ECO:0000256" key="1">
    <source>
        <dbReference type="SAM" id="Phobius"/>
    </source>
</evidence>
<proteinExistence type="predicted"/>
<dbReference type="AlphaFoldDB" id="A0A1G8AJZ3"/>
<dbReference type="InterPro" id="IPR046094">
    <property type="entry name" value="DUF6112"/>
</dbReference>
<sequence length="88" mass="8942">MDIFPDFGAVGGADDLRAIVGALLTYVLIFAVLAILICAVTWAISSSSGNYQSSIRSRAGVLVAVGAAVLAGAGVAWMNFLIGVGQQL</sequence>
<dbReference type="OrthoDB" id="4774950at2"/>
<dbReference type="Proteomes" id="UP000199009">
    <property type="component" value="Chromosome I"/>
</dbReference>
<reference evidence="2 3" key="1">
    <citation type="submission" date="2016-10" db="EMBL/GenBank/DDBJ databases">
        <authorList>
            <person name="de Groot N.N."/>
        </authorList>
    </citation>
    <scope>NUCLEOTIDE SEQUENCE [LARGE SCALE GENOMIC DNA]</scope>
    <source>
        <strain evidence="2 3">DSM 23142</strain>
    </source>
</reference>
<keyword evidence="1" id="KW-0812">Transmembrane</keyword>
<dbReference type="EMBL" id="LT629692">
    <property type="protein sequence ID" value="SDH21294.1"/>
    <property type="molecule type" value="Genomic_DNA"/>
</dbReference>
<dbReference type="STRING" id="370764.SAMN04489810_2400"/>